<evidence type="ECO:0000313" key="3">
    <source>
        <dbReference type="Proteomes" id="UP001209878"/>
    </source>
</evidence>
<organism evidence="2 3">
    <name type="scientific">Ridgeia piscesae</name>
    <name type="common">Tubeworm</name>
    <dbReference type="NCBI Taxonomy" id="27915"/>
    <lineage>
        <taxon>Eukaryota</taxon>
        <taxon>Metazoa</taxon>
        <taxon>Spiralia</taxon>
        <taxon>Lophotrochozoa</taxon>
        <taxon>Annelida</taxon>
        <taxon>Polychaeta</taxon>
        <taxon>Sedentaria</taxon>
        <taxon>Canalipalpata</taxon>
        <taxon>Sabellida</taxon>
        <taxon>Siboglinidae</taxon>
        <taxon>Ridgeia</taxon>
    </lineage>
</organism>
<accession>A0AAD9NRG2</accession>
<protein>
    <submittedName>
        <fullName evidence="2">Uncharacterized protein</fullName>
    </submittedName>
</protein>
<feature type="signal peptide" evidence="1">
    <location>
        <begin position="1"/>
        <end position="18"/>
    </location>
</feature>
<comment type="caution">
    <text evidence="2">The sequence shown here is derived from an EMBL/GenBank/DDBJ whole genome shotgun (WGS) entry which is preliminary data.</text>
</comment>
<dbReference type="Proteomes" id="UP001209878">
    <property type="component" value="Unassembled WGS sequence"/>
</dbReference>
<sequence length="103" mass="12040">MRLHVLTGLILLQGRAAAEMETHIILLCFLVAVFLAFPHKAESVEYLQDANCQRLCEKRYRKCMIRCQAGSLTWDMISREKRCRRFYFLCLFPCAVPRLAKKS</sequence>
<evidence type="ECO:0000313" key="2">
    <source>
        <dbReference type="EMBL" id="KAK2178013.1"/>
    </source>
</evidence>
<proteinExistence type="predicted"/>
<dbReference type="AlphaFoldDB" id="A0AAD9NRG2"/>
<reference evidence="2" key="1">
    <citation type="journal article" date="2023" name="Mol. Biol. Evol.">
        <title>Third-Generation Sequencing Reveals the Adaptive Role of the Epigenome in Three Deep-Sea Polychaetes.</title>
        <authorList>
            <person name="Perez M."/>
            <person name="Aroh O."/>
            <person name="Sun Y."/>
            <person name="Lan Y."/>
            <person name="Juniper S.K."/>
            <person name="Young C.R."/>
            <person name="Angers B."/>
            <person name="Qian P.Y."/>
        </authorList>
    </citation>
    <scope>NUCLEOTIDE SEQUENCE</scope>
    <source>
        <strain evidence="2">R07B-5</strain>
    </source>
</reference>
<dbReference type="EMBL" id="JAODUO010000566">
    <property type="protein sequence ID" value="KAK2178013.1"/>
    <property type="molecule type" value="Genomic_DNA"/>
</dbReference>
<evidence type="ECO:0000256" key="1">
    <source>
        <dbReference type="SAM" id="SignalP"/>
    </source>
</evidence>
<name>A0AAD9NRG2_RIDPI</name>
<keyword evidence="3" id="KW-1185">Reference proteome</keyword>
<keyword evidence="1" id="KW-0732">Signal</keyword>
<feature type="chain" id="PRO_5042046402" evidence="1">
    <location>
        <begin position="19"/>
        <end position="103"/>
    </location>
</feature>
<gene>
    <name evidence="2" type="ORF">NP493_566g02003</name>
</gene>